<comment type="caution">
    <text evidence="2">The sequence shown here is derived from an EMBL/GenBank/DDBJ whole genome shotgun (WGS) entry which is preliminary data.</text>
</comment>
<dbReference type="Proteomes" id="UP001591681">
    <property type="component" value="Unassembled WGS sequence"/>
</dbReference>
<dbReference type="Pfam" id="PF00621">
    <property type="entry name" value="RhoGEF"/>
    <property type="match status" value="1"/>
</dbReference>
<sequence length="369" mass="41546">MADARSGVEPTPSCSGAIWLLSPHSSQRSLSETGNSVHRTPLIVVCFTDLITVRHLTNLPAAGVGWLWALQSAEGLSELGSGRLGARCYLHLPVTQVFLHRLNQYAAMKIDKNITEETVKVLFSNLEQILSVHRHFLAMVEELLQPDPHAHHEVGRCFLYFELLQPEPHAHHEVGRCFLYFMSLFQIYDEYCGNHEKAQRLLLELNKIRTVRTCLLNCMLLGGRKNTEVPLEGYLVAPIQRICKYPLLLRELLKRTPKKHKDYALVQEALQGMKAVCSNINEAKRRMEKLEMLEEWQSHIEGWESLWWCHCGHNGAVGHASLPLTPTRQGLWHGTAGVMVLLAMPSCPCQPGADGSRHMTNENAGSGDQ</sequence>
<dbReference type="InterPro" id="IPR000219">
    <property type="entry name" value="DH_dom"/>
</dbReference>
<dbReference type="PANTHER" id="PTHR22829">
    <property type="entry name" value="DEP DOMAIN PROTEIN"/>
    <property type="match status" value="1"/>
</dbReference>
<gene>
    <name evidence="2" type="ORF">ACEWY4_018490</name>
</gene>
<dbReference type="InterPro" id="IPR035899">
    <property type="entry name" value="DBL_dom_sf"/>
</dbReference>
<dbReference type="PROSITE" id="PS00741">
    <property type="entry name" value="DH_1"/>
    <property type="match status" value="1"/>
</dbReference>
<proteinExistence type="predicted"/>
<organism evidence="2 3">
    <name type="scientific">Coilia grayii</name>
    <name type="common">Gray's grenadier anchovy</name>
    <dbReference type="NCBI Taxonomy" id="363190"/>
    <lineage>
        <taxon>Eukaryota</taxon>
        <taxon>Metazoa</taxon>
        <taxon>Chordata</taxon>
        <taxon>Craniata</taxon>
        <taxon>Vertebrata</taxon>
        <taxon>Euteleostomi</taxon>
        <taxon>Actinopterygii</taxon>
        <taxon>Neopterygii</taxon>
        <taxon>Teleostei</taxon>
        <taxon>Clupei</taxon>
        <taxon>Clupeiformes</taxon>
        <taxon>Clupeoidei</taxon>
        <taxon>Engraulidae</taxon>
        <taxon>Coilinae</taxon>
        <taxon>Coilia</taxon>
    </lineage>
</organism>
<feature type="domain" description="DH" evidence="1">
    <location>
        <begin position="90"/>
        <end position="283"/>
    </location>
</feature>
<name>A0ABD1JFL9_9TELE</name>
<accession>A0ABD1JFL9</accession>
<dbReference type="PANTHER" id="PTHR22829:SF1">
    <property type="entry name" value="PHOSPHATIDYLINOSITOL 3,4,5-TRISPHOSPHATE-DEPENDENT RAC EXCHANGER 2 PROTEIN"/>
    <property type="match status" value="1"/>
</dbReference>
<dbReference type="SUPFAM" id="SSF48065">
    <property type="entry name" value="DBL homology domain (DH-domain)"/>
    <property type="match status" value="1"/>
</dbReference>
<dbReference type="CDD" id="cd00160">
    <property type="entry name" value="RhoGEF"/>
    <property type="match status" value="1"/>
</dbReference>
<dbReference type="PROSITE" id="PS50010">
    <property type="entry name" value="DH_2"/>
    <property type="match status" value="1"/>
</dbReference>
<dbReference type="SMART" id="SM00325">
    <property type="entry name" value="RhoGEF"/>
    <property type="match status" value="1"/>
</dbReference>
<dbReference type="AlphaFoldDB" id="A0ABD1JFL9"/>
<reference evidence="2 3" key="1">
    <citation type="submission" date="2024-09" db="EMBL/GenBank/DDBJ databases">
        <title>A chromosome-level genome assembly of Gray's grenadier anchovy, Coilia grayii.</title>
        <authorList>
            <person name="Fu Z."/>
        </authorList>
    </citation>
    <scope>NUCLEOTIDE SEQUENCE [LARGE SCALE GENOMIC DNA]</scope>
    <source>
        <strain evidence="2">G4</strain>
        <tissue evidence="2">Muscle</tissue>
    </source>
</reference>
<dbReference type="InterPro" id="IPR001331">
    <property type="entry name" value="GDS_CDC24_CS"/>
</dbReference>
<dbReference type="EMBL" id="JBHFQA010000016">
    <property type="protein sequence ID" value="KAL2085170.1"/>
    <property type="molecule type" value="Genomic_DNA"/>
</dbReference>
<dbReference type="InterPro" id="IPR051832">
    <property type="entry name" value="mTOR-Rac_regulators"/>
</dbReference>
<evidence type="ECO:0000259" key="1">
    <source>
        <dbReference type="PROSITE" id="PS50010"/>
    </source>
</evidence>
<dbReference type="Gene3D" id="1.20.900.10">
    <property type="entry name" value="Dbl homology (DH) domain"/>
    <property type="match status" value="1"/>
</dbReference>
<evidence type="ECO:0000313" key="3">
    <source>
        <dbReference type="Proteomes" id="UP001591681"/>
    </source>
</evidence>
<protein>
    <recommendedName>
        <fullName evidence="1">DH domain-containing protein</fullName>
    </recommendedName>
</protein>
<evidence type="ECO:0000313" key="2">
    <source>
        <dbReference type="EMBL" id="KAL2085170.1"/>
    </source>
</evidence>
<keyword evidence="3" id="KW-1185">Reference proteome</keyword>